<name>A0A9X2C1S0_9BURK</name>
<organism evidence="2 3">
    <name type="scientific">Scleromatobacter humisilvae</name>
    <dbReference type="NCBI Taxonomy" id="2897159"/>
    <lineage>
        <taxon>Bacteria</taxon>
        <taxon>Pseudomonadati</taxon>
        <taxon>Pseudomonadota</taxon>
        <taxon>Betaproteobacteria</taxon>
        <taxon>Burkholderiales</taxon>
        <taxon>Sphaerotilaceae</taxon>
        <taxon>Scleromatobacter</taxon>
    </lineage>
</organism>
<evidence type="ECO:0000313" key="2">
    <source>
        <dbReference type="EMBL" id="MCK9689133.1"/>
    </source>
</evidence>
<dbReference type="AlphaFoldDB" id="A0A9X2C1S0"/>
<feature type="signal peptide" evidence="1">
    <location>
        <begin position="1"/>
        <end position="27"/>
    </location>
</feature>
<dbReference type="RefSeq" id="WP_275685180.1">
    <property type="nucleotide sequence ID" value="NZ_JAJLJH010000012.1"/>
</dbReference>
<evidence type="ECO:0000256" key="1">
    <source>
        <dbReference type="SAM" id="SignalP"/>
    </source>
</evidence>
<proteinExistence type="predicted"/>
<keyword evidence="3" id="KW-1185">Reference proteome</keyword>
<protein>
    <submittedName>
        <fullName evidence="2">Uncharacterized protein</fullName>
    </submittedName>
</protein>
<keyword evidence="1" id="KW-0732">Signal</keyword>
<accession>A0A9X2C1S0</accession>
<feature type="chain" id="PRO_5040931451" evidence="1">
    <location>
        <begin position="28"/>
        <end position="165"/>
    </location>
</feature>
<dbReference type="Proteomes" id="UP001139353">
    <property type="component" value="Unassembled WGS sequence"/>
</dbReference>
<dbReference type="EMBL" id="JAJLJH010000012">
    <property type="protein sequence ID" value="MCK9689133.1"/>
    <property type="molecule type" value="Genomic_DNA"/>
</dbReference>
<gene>
    <name evidence="2" type="ORF">LPC04_25740</name>
</gene>
<evidence type="ECO:0000313" key="3">
    <source>
        <dbReference type="Proteomes" id="UP001139353"/>
    </source>
</evidence>
<sequence length="165" mass="17558">MTQSLIRAALHVLPAVAALAMTTAAQAQVRPALVRSVDEPARVPYTQRMAPTCSFTNQCTASFPVVPAGKRLRITSVQAIFYNANFNAFLAVHTGAAQQIAVAFTVNPIPGYFYGTLLSTQQAVDLTYEAGEAPMLEIGCNAGNTFMADVRNLMGVSGYLVDTTP</sequence>
<comment type="caution">
    <text evidence="2">The sequence shown here is derived from an EMBL/GenBank/DDBJ whole genome shotgun (WGS) entry which is preliminary data.</text>
</comment>
<reference evidence="2" key="1">
    <citation type="submission" date="2021-11" db="EMBL/GenBank/DDBJ databases">
        <title>BS-T2-15 a new species belonging to the Comamonadaceae family isolated from the soil of a French oak forest.</title>
        <authorList>
            <person name="Mieszkin S."/>
            <person name="Alain K."/>
        </authorList>
    </citation>
    <scope>NUCLEOTIDE SEQUENCE</scope>
    <source>
        <strain evidence="2">BS-T2-15</strain>
    </source>
</reference>